<dbReference type="GO" id="GO:0030170">
    <property type="term" value="F:pyridoxal phosphate binding"/>
    <property type="evidence" value="ECO:0007669"/>
    <property type="project" value="InterPro"/>
</dbReference>
<keyword evidence="4" id="KW-0808">Transferase</keyword>
<comment type="cofactor">
    <cofactor evidence="1">
        <name>pyridoxal 5'-phosphate</name>
        <dbReference type="ChEBI" id="CHEBI:597326"/>
    </cofactor>
</comment>
<dbReference type="InterPro" id="IPR015424">
    <property type="entry name" value="PyrdxlP-dep_Trfase"/>
</dbReference>
<dbReference type="Proteomes" id="UP000326939">
    <property type="component" value="Chromosome 18"/>
</dbReference>
<dbReference type="PROSITE" id="PS00626">
    <property type="entry name" value="RCC1_2"/>
    <property type="match status" value="2"/>
</dbReference>
<reference evidence="9" key="1">
    <citation type="journal article" date="2019" name="Gigascience">
        <title>De novo genome assembly of the endangered Acer yangbiense, a plant species with extremely small populations endemic to Yunnan Province, China.</title>
        <authorList>
            <person name="Yang J."/>
            <person name="Wariss H.M."/>
            <person name="Tao L."/>
            <person name="Zhang R."/>
            <person name="Yun Q."/>
            <person name="Hollingsworth P."/>
            <person name="Dao Z."/>
            <person name="Luo G."/>
            <person name="Guo H."/>
            <person name="Ma Y."/>
            <person name="Sun W."/>
        </authorList>
    </citation>
    <scope>NUCLEOTIDE SEQUENCE [LARGE SCALE GENOMIC DNA]</scope>
    <source>
        <strain evidence="9">cv. br00</strain>
    </source>
</reference>
<dbReference type="GO" id="GO:0006520">
    <property type="term" value="P:amino acid metabolic process"/>
    <property type="evidence" value="ECO:0007669"/>
    <property type="project" value="InterPro"/>
</dbReference>
<dbReference type="PANTHER" id="PTHR46383">
    <property type="entry name" value="ASPARTATE AMINOTRANSFERASE"/>
    <property type="match status" value="1"/>
</dbReference>
<dbReference type="Pfam" id="PF00155">
    <property type="entry name" value="Aminotran_1_2"/>
    <property type="match status" value="1"/>
</dbReference>
<accession>A0A5N5JGC2</accession>
<dbReference type="InterPro" id="IPR015421">
    <property type="entry name" value="PyrdxlP-dep_Trfase_major"/>
</dbReference>
<dbReference type="GO" id="GO:0008483">
    <property type="term" value="F:transaminase activity"/>
    <property type="evidence" value="ECO:0007669"/>
    <property type="project" value="UniProtKB-KW"/>
</dbReference>
<dbReference type="CDD" id="cd00609">
    <property type="entry name" value="AAT_like"/>
    <property type="match status" value="1"/>
</dbReference>
<dbReference type="SUPFAM" id="SSF50985">
    <property type="entry name" value="RCC1/BLIP-II"/>
    <property type="match status" value="1"/>
</dbReference>
<evidence type="ECO:0000313" key="8">
    <source>
        <dbReference type="EMBL" id="KAB5514147.1"/>
    </source>
</evidence>
<evidence type="ECO:0000259" key="7">
    <source>
        <dbReference type="Pfam" id="PF00155"/>
    </source>
</evidence>
<gene>
    <name evidence="8" type="ORF">DKX38_028053</name>
</gene>
<proteinExistence type="inferred from homology"/>
<evidence type="ECO:0000313" key="9">
    <source>
        <dbReference type="Proteomes" id="UP000326939"/>
    </source>
</evidence>
<feature type="repeat" description="RCC1" evidence="6">
    <location>
        <begin position="157"/>
        <end position="208"/>
    </location>
</feature>
<dbReference type="Gene3D" id="3.40.640.10">
    <property type="entry name" value="Type I PLP-dependent aspartate aminotransferase-like (Major domain)"/>
    <property type="match status" value="1"/>
</dbReference>
<evidence type="ECO:0000256" key="5">
    <source>
        <dbReference type="ARBA" id="ARBA00022898"/>
    </source>
</evidence>
<sequence length="300" mass="33194">MARLTDATPVILPTSISENFLLDSKQLESKLNEKSRLLILCSPSNPAGSVYPKKLLEEIAKTVAKHPSLLVLSHEIYEHIVYAPATHTSFASLPDLWERTLTVNGFSKASAMTGWRLGYLAGPKHFVAACKKIQSQGVSIKLVVAATEHTTDVTEDGELYGWGWGRYGNFGLGDRNDRLVREKVSLVNGDKMIMVACGWRHTISVSSSGGLYTYGWSKYGQLGHGDFEDHLTPHKISGGWRHTMALTSDGNLYGWGWNKQDILDSLDRFELVTKLIIALLCKLNFHMIGHILVTVAQNIG</sequence>
<evidence type="ECO:0000256" key="1">
    <source>
        <dbReference type="ARBA" id="ARBA00001933"/>
    </source>
</evidence>
<dbReference type="PROSITE" id="PS50012">
    <property type="entry name" value="RCC1_3"/>
    <property type="match status" value="2"/>
</dbReference>
<protein>
    <recommendedName>
        <fullName evidence="7">Aminotransferase class I/classII large domain-containing protein</fullName>
    </recommendedName>
</protein>
<dbReference type="Pfam" id="PF13540">
    <property type="entry name" value="RCC1_2"/>
    <property type="match status" value="1"/>
</dbReference>
<evidence type="ECO:0000256" key="2">
    <source>
        <dbReference type="ARBA" id="ARBA00007441"/>
    </source>
</evidence>
<keyword evidence="9" id="KW-1185">Reference proteome</keyword>
<dbReference type="AlphaFoldDB" id="A0A5N5JGC2"/>
<comment type="caution">
    <text evidence="8">The sequence shown here is derived from an EMBL/GenBank/DDBJ whole genome shotgun (WGS) entry which is preliminary data.</text>
</comment>
<dbReference type="InterPro" id="IPR004839">
    <property type="entry name" value="Aminotransferase_I/II_large"/>
</dbReference>
<dbReference type="InterPro" id="IPR000408">
    <property type="entry name" value="Reg_chr_condens"/>
</dbReference>
<dbReference type="EMBL" id="VDCV01000018">
    <property type="protein sequence ID" value="KAB5514147.1"/>
    <property type="molecule type" value="Genomic_DNA"/>
</dbReference>
<feature type="repeat" description="RCC1" evidence="6">
    <location>
        <begin position="209"/>
        <end position="249"/>
    </location>
</feature>
<organism evidence="8 9">
    <name type="scientific">Salix brachista</name>
    <dbReference type="NCBI Taxonomy" id="2182728"/>
    <lineage>
        <taxon>Eukaryota</taxon>
        <taxon>Viridiplantae</taxon>
        <taxon>Streptophyta</taxon>
        <taxon>Embryophyta</taxon>
        <taxon>Tracheophyta</taxon>
        <taxon>Spermatophyta</taxon>
        <taxon>Magnoliopsida</taxon>
        <taxon>eudicotyledons</taxon>
        <taxon>Gunneridae</taxon>
        <taxon>Pentapetalae</taxon>
        <taxon>rosids</taxon>
        <taxon>fabids</taxon>
        <taxon>Malpighiales</taxon>
        <taxon>Salicaceae</taxon>
        <taxon>Saliceae</taxon>
        <taxon>Salix</taxon>
    </lineage>
</organism>
<evidence type="ECO:0000256" key="4">
    <source>
        <dbReference type="ARBA" id="ARBA00022679"/>
    </source>
</evidence>
<dbReference type="PROSITE" id="PS00105">
    <property type="entry name" value="AA_TRANSFER_CLASS_1"/>
    <property type="match status" value="1"/>
</dbReference>
<dbReference type="Pfam" id="PF00415">
    <property type="entry name" value="RCC1"/>
    <property type="match status" value="1"/>
</dbReference>
<dbReference type="SUPFAM" id="SSF53383">
    <property type="entry name" value="PLP-dependent transferases"/>
    <property type="match status" value="1"/>
</dbReference>
<keyword evidence="3" id="KW-0032">Aminotransferase</keyword>
<dbReference type="InterPro" id="IPR004838">
    <property type="entry name" value="NHTrfase_class1_PyrdxlP-BS"/>
</dbReference>
<dbReference type="InterPro" id="IPR050596">
    <property type="entry name" value="AspAT/PAT-like"/>
</dbReference>
<dbReference type="PANTHER" id="PTHR46383:SF1">
    <property type="entry name" value="ASPARTATE AMINOTRANSFERASE"/>
    <property type="match status" value="1"/>
</dbReference>
<dbReference type="Gene3D" id="2.130.10.30">
    <property type="entry name" value="Regulator of chromosome condensation 1/beta-lactamase-inhibitor protein II"/>
    <property type="match status" value="1"/>
</dbReference>
<keyword evidence="5" id="KW-0663">Pyridoxal phosphate</keyword>
<dbReference type="InterPro" id="IPR009091">
    <property type="entry name" value="RCC1/BLIP-II"/>
</dbReference>
<name>A0A5N5JGC2_9ROSI</name>
<comment type="similarity">
    <text evidence="2">Belongs to the class-I pyridoxal-phosphate-dependent aminotransferase family.</text>
</comment>
<evidence type="ECO:0000256" key="6">
    <source>
        <dbReference type="PROSITE-ProRule" id="PRU00235"/>
    </source>
</evidence>
<feature type="domain" description="Aminotransferase class I/classII large" evidence="7">
    <location>
        <begin position="2"/>
        <end position="147"/>
    </location>
</feature>
<evidence type="ECO:0000256" key="3">
    <source>
        <dbReference type="ARBA" id="ARBA00022576"/>
    </source>
</evidence>